<feature type="non-terminal residue" evidence="3">
    <location>
        <position position="109"/>
    </location>
</feature>
<dbReference type="PANTHER" id="PTHR35807:SF1">
    <property type="entry name" value="TRANSCRIPTIONAL REGULATOR REDD"/>
    <property type="match status" value="1"/>
</dbReference>
<reference evidence="3 4" key="1">
    <citation type="submission" date="2013-02" db="EMBL/GenBank/DDBJ databases">
        <title>Draft genome sequence of Amycolatopsis vancoresmycina strain DSM 44592T.</title>
        <authorList>
            <person name="Kumar S."/>
            <person name="Kaur N."/>
            <person name="Kaur C."/>
            <person name="Raghava G.P.S."/>
            <person name="Mayilraj S."/>
        </authorList>
    </citation>
    <scope>NUCLEOTIDE SEQUENCE [LARGE SCALE GENOMIC DNA]</scope>
    <source>
        <strain evidence="3 4">DSM 44592</strain>
    </source>
</reference>
<dbReference type="Pfam" id="PF00486">
    <property type="entry name" value="Trans_reg_C"/>
    <property type="match status" value="1"/>
</dbReference>
<feature type="domain" description="OmpR/PhoB-type" evidence="2">
    <location>
        <begin position="17"/>
        <end position="89"/>
    </location>
</feature>
<dbReference type="PANTHER" id="PTHR35807">
    <property type="entry name" value="TRANSCRIPTIONAL REGULATOR REDD-RELATED"/>
    <property type="match status" value="1"/>
</dbReference>
<dbReference type="InterPro" id="IPR036388">
    <property type="entry name" value="WH-like_DNA-bd_sf"/>
</dbReference>
<dbReference type="EMBL" id="AOUO01000755">
    <property type="protein sequence ID" value="EOD58546.1"/>
    <property type="molecule type" value="Genomic_DNA"/>
</dbReference>
<evidence type="ECO:0000313" key="3">
    <source>
        <dbReference type="EMBL" id="EOD58546.1"/>
    </source>
</evidence>
<evidence type="ECO:0000313" key="4">
    <source>
        <dbReference type="Proteomes" id="UP000014139"/>
    </source>
</evidence>
<evidence type="ECO:0000256" key="1">
    <source>
        <dbReference type="ARBA" id="ARBA00023125"/>
    </source>
</evidence>
<dbReference type="InterPro" id="IPR001867">
    <property type="entry name" value="OmpR/PhoB-type_DNA-bd"/>
</dbReference>
<proteinExistence type="predicted"/>
<name>R1HDQ9_9PSEU</name>
<comment type="caution">
    <text evidence="3">The sequence shown here is derived from an EMBL/GenBank/DDBJ whole genome shotgun (WGS) entry which is preliminary data.</text>
</comment>
<dbReference type="InterPro" id="IPR051677">
    <property type="entry name" value="AfsR-DnrI-RedD_regulator"/>
</dbReference>
<keyword evidence="1" id="KW-0238">DNA-binding</keyword>
<protein>
    <submittedName>
        <fullName evidence="3">SARP family transcriptional regulator</fullName>
    </submittedName>
</protein>
<dbReference type="AlphaFoldDB" id="R1HDQ9"/>
<dbReference type="Gene3D" id="1.10.10.10">
    <property type="entry name" value="Winged helix-like DNA-binding domain superfamily/Winged helix DNA-binding domain"/>
    <property type="match status" value="1"/>
</dbReference>
<dbReference type="SUPFAM" id="SSF46894">
    <property type="entry name" value="C-terminal effector domain of the bipartite response regulators"/>
    <property type="match status" value="1"/>
</dbReference>
<sequence length="109" mass="11755">MAHFGVLGPLAVEGPPGHWVALRGERQRTLLAVLLLNAGRPVPADVLVEALWPAGPPKSATSNLHTYLSRLRERIDGLRVEHGPLGYRLQVEPAELDLLGFRAAVAAAR</sequence>
<organism evidence="3 4">
    <name type="scientific">Amycolatopsis vancoresmycina DSM 44592</name>
    <dbReference type="NCBI Taxonomy" id="1292037"/>
    <lineage>
        <taxon>Bacteria</taxon>
        <taxon>Bacillati</taxon>
        <taxon>Actinomycetota</taxon>
        <taxon>Actinomycetes</taxon>
        <taxon>Pseudonocardiales</taxon>
        <taxon>Pseudonocardiaceae</taxon>
        <taxon>Amycolatopsis</taxon>
    </lineage>
</organism>
<dbReference type="Proteomes" id="UP000014139">
    <property type="component" value="Unassembled WGS sequence"/>
</dbReference>
<dbReference type="GO" id="GO:0003677">
    <property type="term" value="F:DNA binding"/>
    <property type="evidence" value="ECO:0007669"/>
    <property type="project" value="UniProtKB-KW"/>
</dbReference>
<dbReference type="SMART" id="SM00862">
    <property type="entry name" value="Trans_reg_C"/>
    <property type="match status" value="1"/>
</dbReference>
<accession>R1HDQ9</accession>
<dbReference type="RefSeq" id="WP_004562364.1">
    <property type="nucleotide sequence ID" value="NZ_AOUO01000755.1"/>
</dbReference>
<evidence type="ECO:0000259" key="2">
    <source>
        <dbReference type="SMART" id="SM00862"/>
    </source>
</evidence>
<keyword evidence="4" id="KW-1185">Reference proteome</keyword>
<dbReference type="GO" id="GO:0000160">
    <property type="term" value="P:phosphorelay signal transduction system"/>
    <property type="evidence" value="ECO:0007669"/>
    <property type="project" value="InterPro"/>
</dbReference>
<dbReference type="InterPro" id="IPR016032">
    <property type="entry name" value="Sig_transdc_resp-reg_C-effctor"/>
</dbReference>
<dbReference type="GO" id="GO:0006355">
    <property type="term" value="P:regulation of DNA-templated transcription"/>
    <property type="evidence" value="ECO:0007669"/>
    <property type="project" value="InterPro"/>
</dbReference>
<gene>
    <name evidence="3" type="ORF">H480_43140</name>
</gene>